<dbReference type="GO" id="GO:0005829">
    <property type="term" value="C:cytosol"/>
    <property type="evidence" value="ECO:0007669"/>
    <property type="project" value="TreeGrafter"/>
</dbReference>
<dbReference type="GO" id="GO:0008146">
    <property type="term" value="F:sulfotransferase activity"/>
    <property type="evidence" value="ECO:0007669"/>
    <property type="project" value="TreeGrafter"/>
</dbReference>
<dbReference type="AlphaFoldDB" id="S5SRT1"/>
<dbReference type="FunFam" id="3.40.50.720:FF:000033">
    <property type="entry name" value="Adenylyltransferase and sulfurtransferase MOCS3"/>
    <property type="match status" value="1"/>
</dbReference>
<dbReference type="STRING" id="1224163.B841_01220"/>
<dbReference type="CDD" id="cd00158">
    <property type="entry name" value="RHOD"/>
    <property type="match status" value="1"/>
</dbReference>
<dbReference type="GO" id="GO:0016779">
    <property type="term" value="F:nucleotidyltransferase activity"/>
    <property type="evidence" value="ECO:0007669"/>
    <property type="project" value="TreeGrafter"/>
</dbReference>
<evidence type="ECO:0000259" key="4">
    <source>
        <dbReference type="PROSITE" id="PS50206"/>
    </source>
</evidence>
<dbReference type="Gene3D" id="3.40.50.720">
    <property type="entry name" value="NAD(P)-binding Rossmann-like Domain"/>
    <property type="match status" value="1"/>
</dbReference>
<dbReference type="PANTHER" id="PTHR10953:SF102">
    <property type="entry name" value="ADENYLYLTRANSFERASE AND SULFURTRANSFERASE MOCS3"/>
    <property type="match status" value="1"/>
</dbReference>
<evidence type="ECO:0000256" key="2">
    <source>
        <dbReference type="ARBA" id="ARBA00022741"/>
    </source>
</evidence>
<dbReference type="Pfam" id="PF00899">
    <property type="entry name" value="ThiF"/>
    <property type="match status" value="1"/>
</dbReference>
<dbReference type="InterPro" id="IPR001763">
    <property type="entry name" value="Rhodanese-like_dom"/>
</dbReference>
<keyword evidence="6" id="KW-1185">Reference proteome</keyword>
<dbReference type="SMART" id="SM00450">
    <property type="entry name" value="RHOD"/>
    <property type="match status" value="1"/>
</dbReference>
<dbReference type="PATRIC" id="fig|1224163.3.peg.246"/>
<dbReference type="SUPFAM" id="SSF69572">
    <property type="entry name" value="Activating enzymes of the ubiquitin-like proteins"/>
    <property type="match status" value="1"/>
</dbReference>
<keyword evidence="3" id="KW-0067">ATP-binding</keyword>
<protein>
    <submittedName>
        <fullName evidence="5">Molybdopterin biosynthesis protein MoeB</fullName>
    </submittedName>
</protein>
<dbReference type="PANTHER" id="PTHR10953">
    <property type="entry name" value="UBIQUITIN-ACTIVATING ENZYME E1"/>
    <property type="match status" value="1"/>
</dbReference>
<dbReference type="EMBL" id="CP003924">
    <property type="protein sequence ID" value="AGS33727.1"/>
    <property type="molecule type" value="Genomic_DNA"/>
</dbReference>
<dbReference type="Pfam" id="PF00581">
    <property type="entry name" value="Rhodanese"/>
    <property type="match status" value="1"/>
</dbReference>
<keyword evidence="1" id="KW-0808">Transferase</keyword>
<reference evidence="5 6" key="1">
    <citation type="submission" date="2012-11" db="EMBL/GenBank/DDBJ databases">
        <title>The complete genome sequence of Corynebacterium maris Coryn-1 (=DSM 45190).</title>
        <authorList>
            <person name="Schaffert L."/>
            <person name="Albersmeier A."/>
            <person name="Kalinowski J."/>
            <person name="Ruckert C."/>
        </authorList>
    </citation>
    <scope>NUCLEOTIDE SEQUENCE [LARGE SCALE GENOMIC DNA]</scope>
    <source>
        <strain evidence="6">Coryn-1</strain>
    </source>
</reference>
<sequence length="362" mass="37780">MSGLSPEQVARYRRQITLGGFGAAGQEKLIDAHVAVIGAGGLGSPALLYLAGAGVGRVTIIDDDVVDLSNLHRQVIHTVDGIGMPKTRSAADAMAALNPHVDVRLVQERLTWDNAQEIFQGVDVIMDGADNFDTRHIASTAAARLGVPHVWGSILGFEAQLSVFWAGRGPVYEDLFPAPPAPGQVPSCSQAGVLGPVVGVVGSSMAMEALKVLTGVGEPLVGQLGYYDSMSGRWEYIPVAGDPAVTQRLLEEDPARQAPAVPVSAPAVEEVDEVPEGAVLIDVREPEEVANFAIPGSVNVPLGEILEGRTPEEIAGAGERDVVVYCAGGVRSARAVAALGERGVAGLLSLRGGIDRWLDQRG</sequence>
<accession>S5SRT1</accession>
<dbReference type="Gene3D" id="3.40.250.10">
    <property type="entry name" value="Rhodanese-like domain"/>
    <property type="match status" value="1"/>
</dbReference>
<evidence type="ECO:0000256" key="1">
    <source>
        <dbReference type="ARBA" id="ARBA00022679"/>
    </source>
</evidence>
<evidence type="ECO:0000313" key="5">
    <source>
        <dbReference type="EMBL" id="AGS33727.1"/>
    </source>
</evidence>
<dbReference type="GO" id="GO:0005524">
    <property type="term" value="F:ATP binding"/>
    <property type="evidence" value="ECO:0007669"/>
    <property type="project" value="UniProtKB-KW"/>
</dbReference>
<feature type="domain" description="Rhodanese" evidence="4">
    <location>
        <begin position="274"/>
        <end position="361"/>
    </location>
</feature>
<dbReference type="Proteomes" id="UP000015388">
    <property type="component" value="Chromosome"/>
</dbReference>
<organism evidence="5 6">
    <name type="scientific">Corynebacterium maris DSM 45190</name>
    <dbReference type="NCBI Taxonomy" id="1224163"/>
    <lineage>
        <taxon>Bacteria</taxon>
        <taxon>Bacillati</taxon>
        <taxon>Actinomycetota</taxon>
        <taxon>Actinomycetes</taxon>
        <taxon>Mycobacteriales</taxon>
        <taxon>Corynebacteriaceae</taxon>
        <taxon>Corynebacterium</taxon>
    </lineage>
</organism>
<evidence type="ECO:0000313" key="6">
    <source>
        <dbReference type="Proteomes" id="UP000015388"/>
    </source>
</evidence>
<dbReference type="KEGG" id="cmd:B841_01220"/>
<dbReference type="CDD" id="cd00757">
    <property type="entry name" value="ThiF_MoeB_HesA_family"/>
    <property type="match status" value="1"/>
</dbReference>
<dbReference type="PROSITE" id="PS50206">
    <property type="entry name" value="RHODANESE_3"/>
    <property type="match status" value="1"/>
</dbReference>
<proteinExistence type="predicted"/>
<dbReference type="OrthoDB" id="9804286at2"/>
<dbReference type="eggNOG" id="COG0476">
    <property type="taxonomic scope" value="Bacteria"/>
</dbReference>
<name>S5SRT1_9CORY</name>
<dbReference type="InterPro" id="IPR045886">
    <property type="entry name" value="ThiF/MoeB/HesA"/>
</dbReference>
<keyword evidence="2" id="KW-0547">Nucleotide-binding</keyword>
<dbReference type="GO" id="GO:0004792">
    <property type="term" value="F:thiosulfate-cyanide sulfurtransferase activity"/>
    <property type="evidence" value="ECO:0007669"/>
    <property type="project" value="TreeGrafter"/>
</dbReference>
<dbReference type="GO" id="GO:0008641">
    <property type="term" value="F:ubiquitin-like modifier activating enzyme activity"/>
    <property type="evidence" value="ECO:0007669"/>
    <property type="project" value="InterPro"/>
</dbReference>
<dbReference type="InterPro" id="IPR035985">
    <property type="entry name" value="Ubiquitin-activating_enz"/>
</dbReference>
<evidence type="ECO:0000256" key="3">
    <source>
        <dbReference type="ARBA" id="ARBA00022840"/>
    </source>
</evidence>
<dbReference type="InterPro" id="IPR000594">
    <property type="entry name" value="ThiF_NAD_FAD-bd"/>
</dbReference>
<gene>
    <name evidence="5" type="ORF">B841_01220</name>
</gene>
<dbReference type="HOGENOM" id="CLU_013325_1_0_11"/>
<dbReference type="InterPro" id="IPR036873">
    <property type="entry name" value="Rhodanese-like_dom_sf"/>
</dbReference>